<accession>A0A7T7XQR7</accession>
<dbReference type="PANTHER" id="PTHR33362">
    <property type="entry name" value="SIALIC ACID TRAP TRANSPORTER PERMEASE PROTEIN SIAT-RELATED"/>
    <property type="match status" value="1"/>
</dbReference>
<keyword evidence="5 7" id="KW-1133">Transmembrane helix</keyword>
<keyword evidence="3" id="KW-0997">Cell inner membrane</keyword>
<feature type="transmembrane region" description="Helical" evidence="7">
    <location>
        <begin position="251"/>
        <end position="273"/>
    </location>
</feature>
<dbReference type="Proteomes" id="UP000595917">
    <property type="component" value="Chromosome"/>
</dbReference>
<evidence type="ECO:0000313" key="10">
    <source>
        <dbReference type="Proteomes" id="UP000595917"/>
    </source>
</evidence>
<feature type="transmembrane region" description="Helical" evidence="7">
    <location>
        <begin position="332"/>
        <end position="356"/>
    </location>
</feature>
<evidence type="ECO:0000256" key="6">
    <source>
        <dbReference type="ARBA" id="ARBA00023136"/>
    </source>
</evidence>
<dbReference type="AlphaFoldDB" id="A0A7T7XQR7"/>
<evidence type="ECO:0000256" key="7">
    <source>
        <dbReference type="SAM" id="Phobius"/>
    </source>
</evidence>
<feature type="transmembrane region" description="Helical" evidence="7">
    <location>
        <begin position="154"/>
        <end position="173"/>
    </location>
</feature>
<evidence type="ECO:0000256" key="5">
    <source>
        <dbReference type="ARBA" id="ARBA00022989"/>
    </source>
</evidence>
<dbReference type="GO" id="GO:0022857">
    <property type="term" value="F:transmembrane transporter activity"/>
    <property type="evidence" value="ECO:0007669"/>
    <property type="project" value="TreeGrafter"/>
</dbReference>
<dbReference type="PIRSF" id="PIRSF006066">
    <property type="entry name" value="HI0050"/>
    <property type="match status" value="1"/>
</dbReference>
<dbReference type="GO" id="GO:0005886">
    <property type="term" value="C:plasma membrane"/>
    <property type="evidence" value="ECO:0007669"/>
    <property type="project" value="UniProtKB-SubCell"/>
</dbReference>
<comment type="subcellular location">
    <subcellularLocation>
        <location evidence="1">Cell inner membrane</location>
        <topology evidence="1">Multi-pass membrane protein</topology>
    </subcellularLocation>
</comment>
<dbReference type="NCBIfam" id="TIGR00786">
    <property type="entry name" value="dctM"/>
    <property type="match status" value="1"/>
</dbReference>
<name>A0A7T7XQR7_9SPIR</name>
<protein>
    <submittedName>
        <fullName evidence="9">TRAP transporter large permease</fullName>
    </submittedName>
</protein>
<keyword evidence="6 7" id="KW-0472">Membrane</keyword>
<keyword evidence="2" id="KW-1003">Cell membrane</keyword>
<feature type="domain" description="TRAP C4-dicarboxylate transport system permease DctM subunit" evidence="8">
    <location>
        <begin position="12"/>
        <end position="396"/>
    </location>
</feature>
<dbReference type="Pfam" id="PF06808">
    <property type="entry name" value="DctM"/>
    <property type="match status" value="1"/>
</dbReference>
<dbReference type="InterPro" id="IPR004681">
    <property type="entry name" value="TRAP_DctM"/>
</dbReference>
<evidence type="ECO:0000259" key="8">
    <source>
        <dbReference type="Pfam" id="PF06808"/>
    </source>
</evidence>
<dbReference type="PANTHER" id="PTHR33362:SF5">
    <property type="entry name" value="C4-DICARBOXYLATE TRAP TRANSPORTER LARGE PERMEASE PROTEIN DCTM"/>
    <property type="match status" value="1"/>
</dbReference>
<dbReference type="EMBL" id="CP067089">
    <property type="protein sequence ID" value="QQO10770.1"/>
    <property type="molecule type" value="Genomic_DNA"/>
</dbReference>
<keyword evidence="10" id="KW-1185">Reference proteome</keyword>
<evidence type="ECO:0000256" key="1">
    <source>
        <dbReference type="ARBA" id="ARBA00004429"/>
    </source>
</evidence>
<evidence type="ECO:0000313" key="9">
    <source>
        <dbReference type="EMBL" id="QQO10770.1"/>
    </source>
</evidence>
<evidence type="ECO:0000256" key="4">
    <source>
        <dbReference type="ARBA" id="ARBA00022692"/>
    </source>
</evidence>
<feature type="transmembrane region" description="Helical" evidence="7">
    <location>
        <begin position="220"/>
        <end position="239"/>
    </location>
</feature>
<gene>
    <name evidence="9" type="ORF">JFL75_07595</name>
</gene>
<evidence type="ECO:0000256" key="3">
    <source>
        <dbReference type="ARBA" id="ARBA00022519"/>
    </source>
</evidence>
<feature type="transmembrane region" description="Helical" evidence="7">
    <location>
        <begin position="197"/>
        <end position="214"/>
    </location>
</feature>
<dbReference type="KEGG" id="bhc:JFL75_07595"/>
<feature type="transmembrane region" description="Helical" evidence="7">
    <location>
        <begin position="114"/>
        <end position="134"/>
    </location>
</feature>
<feature type="transmembrane region" description="Helical" evidence="7">
    <location>
        <begin position="293"/>
        <end position="320"/>
    </location>
</feature>
<dbReference type="InterPro" id="IPR010656">
    <property type="entry name" value="DctM"/>
</dbReference>
<evidence type="ECO:0000256" key="2">
    <source>
        <dbReference type="ARBA" id="ARBA00022475"/>
    </source>
</evidence>
<reference evidence="9" key="1">
    <citation type="submission" date="2021-01" db="EMBL/GenBank/DDBJ databases">
        <title>Description of Breznakiella homolactica.</title>
        <authorList>
            <person name="Song Y."/>
            <person name="Brune A."/>
        </authorList>
    </citation>
    <scope>NUCLEOTIDE SEQUENCE</scope>
    <source>
        <strain evidence="9">RmG30</strain>
    </source>
</reference>
<organism evidence="9 10">
    <name type="scientific">Breznakiella homolactica</name>
    <dbReference type="NCBI Taxonomy" id="2798577"/>
    <lineage>
        <taxon>Bacteria</taxon>
        <taxon>Pseudomonadati</taxon>
        <taxon>Spirochaetota</taxon>
        <taxon>Spirochaetia</taxon>
        <taxon>Spirochaetales</taxon>
        <taxon>Breznakiellaceae</taxon>
        <taxon>Breznakiella</taxon>
    </lineage>
</organism>
<proteinExistence type="predicted"/>
<feature type="transmembrane region" description="Helical" evidence="7">
    <location>
        <begin position="75"/>
        <end position="102"/>
    </location>
</feature>
<feature type="transmembrane region" description="Helical" evidence="7">
    <location>
        <begin position="376"/>
        <end position="400"/>
    </location>
</feature>
<sequence length="406" mass="43600">MAHVVLAAATSGILMKGGDGTIIAQQLVLGANSYILLAVPFFIVSGDIAAKGNTSEKIVNAINAFLGRVRGGLGIATIFACAVFGAITGSAMACVVAIGALMLPKLLERGYPRLLVIGILTCAGTLGVMIPPSIPMLQIAIAMRTSVGAQFTAGFIPGLLTAALMSIYVYFVAKKMNLPIEEKVPFRQKMKILKDSFWALMFPVIILGGIYSGLTTPTEAAVVSVFYVIFVELVIYRTIKVKDLYRIIGASVVNAATLTLTIATAQVFVWLLTTEKVPLMLYEAITATITNRYVLLFALCGLFFIVGCFTNVATVVIILGPMLLPVLQYFEINLIQFGILAVMMAQIGFITPPFGLCLFVSMKMAKSSMGEVIRGSYPFIIAMFAATLLLLFIPQLSTFLPDLIFK</sequence>
<keyword evidence="4 7" id="KW-0812">Transmembrane</keyword>